<accession>A0A2T0ZY31</accession>
<comment type="cofactor">
    <cofactor evidence="1">
        <name>FAD</name>
        <dbReference type="ChEBI" id="CHEBI:57692"/>
    </cofactor>
</comment>
<evidence type="ECO:0000256" key="5">
    <source>
        <dbReference type="ARBA" id="ARBA00023002"/>
    </source>
</evidence>
<evidence type="ECO:0000256" key="4">
    <source>
        <dbReference type="ARBA" id="ARBA00022827"/>
    </source>
</evidence>
<dbReference type="InterPro" id="IPR009075">
    <property type="entry name" value="AcylCo_DH/oxidase_C"/>
</dbReference>
<dbReference type="InterPro" id="IPR009100">
    <property type="entry name" value="AcylCoA_DH/oxidase_NM_dom_sf"/>
</dbReference>
<keyword evidence="5" id="KW-0560">Oxidoreductase</keyword>
<name>A0A2T0ZY31_9ACTN</name>
<feature type="domain" description="Acyl-CoA dehydrogenase/oxidase C-terminal" evidence="6">
    <location>
        <begin position="225"/>
        <end position="355"/>
    </location>
</feature>
<evidence type="ECO:0000313" key="9">
    <source>
        <dbReference type="Proteomes" id="UP000237752"/>
    </source>
</evidence>
<dbReference type="InterPro" id="IPR013786">
    <property type="entry name" value="AcylCoA_DH/ox_N"/>
</dbReference>
<dbReference type="InterPro" id="IPR036250">
    <property type="entry name" value="AcylCo_DH-like_C"/>
</dbReference>
<dbReference type="Pfam" id="PF00441">
    <property type="entry name" value="Acyl-CoA_dh_1"/>
    <property type="match status" value="1"/>
</dbReference>
<dbReference type="EMBL" id="PVUE01000011">
    <property type="protein sequence ID" value="PRZ41250.1"/>
    <property type="molecule type" value="Genomic_DNA"/>
</dbReference>
<comment type="similarity">
    <text evidence="2">Belongs to the acyl-CoA dehydrogenase family.</text>
</comment>
<evidence type="ECO:0000313" key="8">
    <source>
        <dbReference type="EMBL" id="PRZ41250.1"/>
    </source>
</evidence>
<feature type="domain" description="Acyl-CoA dehydrogenase/oxidase N-terminal" evidence="7">
    <location>
        <begin position="11"/>
        <end position="97"/>
    </location>
</feature>
<dbReference type="Gene3D" id="1.10.540.10">
    <property type="entry name" value="Acyl-CoA dehydrogenase/oxidase, N-terminal domain"/>
    <property type="match status" value="1"/>
</dbReference>
<dbReference type="RefSeq" id="WP_170111075.1">
    <property type="nucleotide sequence ID" value="NZ_PVUE01000011.1"/>
</dbReference>
<keyword evidence="3" id="KW-0285">Flavoprotein</keyword>
<dbReference type="GO" id="GO:0003995">
    <property type="term" value="F:acyl-CoA dehydrogenase activity"/>
    <property type="evidence" value="ECO:0007669"/>
    <property type="project" value="TreeGrafter"/>
</dbReference>
<dbReference type="PANTHER" id="PTHR43884:SF20">
    <property type="entry name" value="ACYL-COA DEHYDROGENASE FADE28"/>
    <property type="match status" value="1"/>
</dbReference>
<evidence type="ECO:0000256" key="2">
    <source>
        <dbReference type="ARBA" id="ARBA00009347"/>
    </source>
</evidence>
<proteinExistence type="inferred from homology"/>
<dbReference type="SUPFAM" id="SSF56645">
    <property type="entry name" value="Acyl-CoA dehydrogenase NM domain-like"/>
    <property type="match status" value="1"/>
</dbReference>
<dbReference type="Gene3D" id="1.20.140.10">
    <property type="entry name" value="Butyryl-CoA Dehydrogenase, subunit A, domain 3"/>
    <property type="match status" value="1"/>
</dbReference>
<keyword evidence="9" id="KW-1185">Reference proteome</keyword>
<dbReference type="InterPro" id="IPR037069">
    <property type="entry name" value="AcylCoA_DH/ox_N_sf"/>
</dbReference>
<evidence type="ECO:0000259" key="6">
    <source>
        <dbReference type="Pfam" id="PF00441"/>
    </source>
</evidence>
<sequence>MTEFGPVSAGELDELAATVRDFCRKSLPQPTLARPATIRDADAARAHWKRLAAEVGLGSLLVPEAFDGAGASLVEAGRVAEALGAELAAVPFLSTAVLAPVLLSSLAGDDPESPAGKLLGRIADGTTVAAVAWATDDPGTPSAELVITDGTTATGSFGYVIDADLADVVLLVGAGGEQIAVAGVGDLEITPRQSFDLTRGFADVRAEAAPVEKLGSGAAARTAFERMLAAGRLVAAAESAGGAQAALDQAVEYARQRVQFGREIGSFQSIKHILADCYVATESTISTARLAIDAYAAGTSEAAELVSLASFYCADKFADVAAAGIQVHGGIGFTAECSAHLFRRRAESNRLILGDPARLRAEYVQLLATQEVSA</sequence>
<gene>
    <name evidence="8" type="ORF">CLV47_111128</name>
</gene>
<dbReference type="GO" id="GO:0050660">
    <property type="term" value="F:flavin adenine dinucleotide binding"/>
    <property type="evidence" value="ECO:0007669"/>
    <property type="project" value="InterPro"/>
</dbReference>
<dbReference type="Proteomes" id="UP000237752">
    <property type="component" value="Unassembled WGS sequence"/>
</dbReference>
<reference evidence="8 9" key="1">
    <citation type="submission" date="2018-03" db="EMBL/GenBank/DDBJ databases">
        <title>Genomic Encyclopedia of Archaeal and Bacterial Type Strains, Phase II (KMG-II): from individual species to whole genera.</title>
        <authorList>
            <person name="Goeker M."/>
        </authorList>
    </citation>
    <scope>NUCLEOTIDE SEQUENCE [LARGE SCALE GENOMIC DNA]</scope>
    <source>
        <strain evidence="8 9">DSM 100065</strain>
    </source>
</reference>
<protein>
    <submittedName>
        <fullName evidence="8">Alkylation response protein AidB-like acyl-CoA dehydrogenase</fullName>
    </submittedName>
</protein>
<keyword evidence="4" id="KW-0274">FAD</keyword>
<evidence type="ECO:0000256" key="1">
    <source>
        <dbReference type="ARBA" id="ARBA00001974"/>
    </source>
</evidence>
<dbReference type="SUPFAM" id="SSF47203">
    <property type="entry name" value="Acyl-CoA dehydrogenase C-terminal domain-like"/>
    <property type="match status" value="1"/>
</dbReference>
<evidence type="ECO:0000259" key="7">
    <source>
        <dbReference type="Pfam" id="PF02771"/>
    </source>
</evidence>
<evidence type="ECO:0000256" key="3">
    <source>
        <dbReference type="ARBA" id="ARBA00022630"/>
    </source>
</evidence>
<comment type="caution">
    <text evidence="8">The sequence shown here is derived from an EMBL/GenBank/DDBJ whole genome shotgun (WGS) entry which is preliminary data.</text>
</comment>
<dbReference type="AlphaFoldDB" id="A0A2T0ZY31"/>
<organism evidence="8 9">
    <name type="scientific">Antricoccus suffuscus</name>
    <dbReference type="NCBI Taxonomy" id="1629062"/>
    <lineage>
        <taxon>Bacteria</taxon>
        <taxon>Bacillati</taxon>
        <taxon>Actinomycetota</taxon>
        <taxon>Actinomycetes</taxon>
        <taxon>Geodermatophilales</taxon>
        <taxon>Antricoccaceae</taxon>
        <taxon>Antricoccus</taxon>
    </lineage>
</organism>
<dbReference type="PANTHER" id="PTHR43884">
    <property type="entry name" value="ACYL-COA DEHYDROGENASE"/>
    <property type="match status" value="1"/>
</dbReference>
<dbReference type="Pfam" id="PF02771">
    <property type="entry name" value="Acyl-CoA_dh_N"/>
    <property type="match status" value="1"/>
</dbReference>